<dbReference type="AlphaFoldDB" id="A0A2G5SIU1"/>
<comment type="caution">
    <text evidence="1">The sequence shown here is derived from an EMBL/GenBank/DDBJ whole genome shotgun (WGS) entry which is preliminary data.</text>
</comment>
<reference evidence="2" key="1">
    <citation type="submission" date="2017-10" db="EMBL/GenBank/DDBJ databases">
        <title>Rapid genome shrinkage in a self-fertile nematode reveals novel sperm competition proteins.</title>
        <authorList>
            <person name="Yin D."/>
            <person name="Schwarz E.M."/>
            <person name="Thomas C.G."/>
            <person name="Felde R.L."/>
            <person name="Korf I.F."/>
            <person name="Cutter A.D."/>
            <person name="Schartner C.M."/>
            <person name="Ralston E.J."/>
            <person name="Meyer B.J."/>
            <person name="Haag E.S."/>
        </authorList>
    </citation>
    <scope>NUCLEOTIDE SEQUENCE [LARGE SCALE GENOMIC DNA]</scope>
    <source>
        <strain evidence="2">JU1422</strain>
    </source>
</reference>
<proteinExistence type="predicted"/>
<dbReference type="OrthoDB" id="10686328at2759"/>
<gene>
    <name evidence="1" type="ORF">B9Z55_027091</name>
</gene>
<organism evidence="1 2">
    <name type="scientific">Caenorhabditis nigoni</name>
    <dbReference type="NCBI Taxonomy" id="1611254"/>
    <lineage>
        <taxon>Eukaryota</taxon>
        <taxon>Metazoa</taxon>
        <taxon>Ecdysozoa</taxon>
        <taxon>Nematoda</taxon>
        <taxon>Chromadorea</taxon>
        <taxon>Rhabditida</taxon>
        <taxon>Rhabditina</taxon>
        <taxon>Rhabditomorpha</taxon>
        <taxon>Rhabditoidea</taxon>
        <taxon>Rhabditidae</taxon>
        <taxon>Peloderinae</taxon>
        <taxon>Caenorhabditis</taxon>
    </lineage>
</organism>
<keyword evidence="2" id="KW-1185">Reference proteome</keyword>
<name>A0A2G5SIU1_9PELO</name>
<evidence type="ECO:0000313" key="2">
    <source>
        <dbReference type="Proteomes" id="UP000230233"/>
    </source>
</evidence>
<accession>A0A2G5SIU1</accession>
<evidence type="ECO:0000313" key="1">
    <source>
        <dbReference type="EMBL" id="PIC14958.1"/>
    </source>
</evidence>
<protein>
    <submittedName>
        <fullName evidence="1">Uncharacterized protein</fullName>
    </submittedName>
</protein>
<dbReference type="Proteomes" id="UP000230233">
    <property type="component" value="Unassembled WGS sequence"/>
</dbReference>
<sequence>MEQFAHRFKPVCFFQVPFSKKGSMLQYNLYQFVYGNQLNCDITRLMTLLADEVERLQDGAEKELWR</sequence>
<dbReference type="EMBL" id="PDUG01000007">
    <property type="protein sequence ID" value="PIC14958.1"/>
    <property type="molecule type" value="Genomic_DNA"/>
</dbReference>